<reference evidence="1 2" key="1">
    <citation type="submission" date="2024-02" db="EMBL/GenBank/DDBJ databases">
        <authorList>
            <person name="Daric V."/>
            <person name="Darras S."/>
        </authorList>
    </citation>
    <scope>NUCLEOTIDE SEQUENCE [LARGE SCALE GENOMIC DNA]</scope>
</reference>
<evidence type="ECO:0000313" key="2">
    <source>
        <dbReference type="Proteomes" id="UP001642483"/>
    </source>
</evidence>
<name>A0ABP0G6E7_CLALP</name>
<comment type="caution">
    <text evidence="1">The sequence shown here is derived from an EMBL/GenBank/DDBJ whole genome shotgun (WGS) entry which is preliminary data.</text>
</comment>
<gene>
    <name evidence="1" type="ORF">CVLEPA_LOCUS19468</name>
</gene>
<proteinExistence type="predicted"/>
<sequence length="72" mass="7831">MLENGTKVKIEENLSQNPVPAPITSLSASVREKLEVLENDRITGYRGRVGTNSVNVDVDRVFGVFTWVLGGG</sequence>
<keyword evidence="2" id="KW-1185">Reference proteome</keyword>
<organism evidence="1 2">
    <name type="scientific">Clavelina lepadiformis</name>
    <name type="common">Light-bulb sea squirt</name>
    <name type="synonym">Ascidia lepadiformis</name>
    <dbReference type="NCBI Taxonomy" id="159417"/>
    <lineage>
        <taxon>Eukaryota</taxon>
        <taxon>Metazoa</taxon>
        <taxon>Chordata</taxon>
        <taxon>Tunicata</taxon>
        <taxon>Ascidiacea</taxon>
        <taxon>Aplousobranchia</taxon>
        <taxon>Clavelinidae</taxon>
        <taxon>Clavelina</taxon>
    </lineage>
</organism>
<protein>
    <submittedName>
        <fullName evidence="1">Uncharacterized protein</fullName>
    </submittedName>
</protein>
<dbReference type="Proteomes" id="UP001642483">
    <property type="component" value="Unassembled WGS sequence"/>
</dbReference>
<accession>A0ABP0G6E7</accession>
<evidence type="ECO:0000313" key="1">
    <source>
        <dbReference type="EMBL" id="CAK8687396.1"/>
    </source>
</evidence>
<dbReference type="EMBL" id="CAWYQH010000104">
    <property type="protein sequence ID" value="CAK8687396.1"/>
    <property type="molecule type" value="Genomic_DNA"/>
</dbReference>